<evidence type="ECO:0000313" key="3">
    <source>
        <dbReference type="Proteomes" id="UP000257109"/>
    </source>
</evidence>
<dbReference type="EMBL" id="QJKJ01006654">
    <property type="protein sequence ID" value="RDX85942.1"/>
    <property type="molecule type" value="Genomic_DNA"/>
</dbReference>
<name>A0A371G5W5_MUCPR</name>
<dbReference type="Proteomes" id="UP000257109">
    <property type="component" value="Unassembled WGS sequence"/>
</dbReference>
<sequence length="287" mass="33189">MDKNEPWFEWHPKLTRTKSKVTLSITYGMIPIFGDFTVIKSLTIAFRISRSSRSSIFIIWHLEVATTDQVGRSKKYSTMGSIGPPFSETLTNMSQPMNNYVSRWVEAKATKTNDDKVVMNFLKSNIFCTFGVPKALISDQGSHFYNRTMSTLLEKYGVVHRVAITYHPQTNDQAKNDWSRLLEDALWTHRTTYRTPLGMSPCWIAFDKACHLPELEELCLEAYENSRIYKRKNLEKEVLSRPECALLIVGKLRSRWDEPFIVTNIFPYGAVELRDEANNMIFKVNGH</sequence>
<reference evidence="2" key="1">
    <citation type="submission" date="2018-05" db="EMBL/GenBank/DDBJ databases">
        <title>Draft genome of Mucuna pruriens seed.</title>
        <authorList>
            <person name="Nnadi N.E."/>
            <person name="Vos R."/>
            <person name="Hasami M.H."/>
            <person name="Devisetty U.K."/>
            <person name="Aguiy J.C."/>
        </authorList>
    </citation>
    <scope>NUCLEOTIDE SEQUENCE [LARGE SCALE GENOMIC DNA]</scope>
    <source>
        <strain evidence="2">JCA_2017</strain>
    </source>
</reference>
<dbReference type="Gene3D" id="3.30.420.10">
    <property type="entry name" value="Ribonuclease H-like superfamily/Ribonuclease H"/>
    <property type="match status" value="1"/>
</dbReference>
<feature type="domain" description="Integrase catalytic" evidence="1">
    <location>
        <begin position="50"/>
        <end position="175"/>
    </location>
</feature>
<protein>
    <submittedName>
        <fullName evidence="2">Gag-Pol polyprotein</fullName>
    </submittedName>
</protein>
<accession>A0A371G5W5</accession>
<dbReference type="PANTHER" id="PTHR47266">
    <property type="entry name" value="ENDONUCLEASE-RELATED"/>
    <property type="match status" value="1"/>
</dbReference>
<dbReference type="PROSITE" id="PS50994">
    <property type="entry name" value="INTEGRASE"/>
    <property type="match status" value="1"/>
</dbReference>
<proteinExistence type="predicted"/>
<dbReference type="InterPro" id="IPR001584">
    <property type="entry name" value="Integrase_cat-core"/>
</dbReference>
<keyword evidence="3" id="KW-1185">Reference proteome</keyword>
<gene>
    <name evidence="2" type="primary">gag-pol</name>
    <name evidence="2" type="ORF">CR513_32785</name>
</gene>
<dbReference type="InterPro" id="IPR012337">
    <property type="entry name" value="RNaseH-like_sf"/>
</dbReference>
<dbReference type="GO" id="GO:0015074">
    <property type="term" value="P:DNA integration"/>
    <property type="evidence" value="ECO:0007669"/>
    <property type="project" value="InterPro"/>
</dbReference>
<dbReference type="SUPFAM" id="SSF53098">
    <property type="entry name" value="Ribonuclease H-like"/>
    <property type="match status" value="1"/>
</dbReference>
<dbReference type="Pfam" id="PF00665">
    <property type="entry name" value="rve"/>
    <property type="match status" value="1"/>
</dbReference>
<dbReference type="InterPro" id="IPR052160">
    <property type="entry name" value="Gypsy_RT_Integrase-like"/>
</dbReference>
<dbReference type="InterPro" id="IPR036397">
    <property type="entry name" value="RNaseH_sf"/>
</dbReference>
<organism evidence="2 3">
    <name type="scientific">Mucuna pruriens</name>
    <name type="common">Velvet bean</name>
    <name type="synonym">Dolichos pruriens</name>
    <dbReference type="NCBI Taxonomy" id="157652"/>
    <lineage>
        <taxon>Eukaryota</taxon>
        <taxon>Viridiplantae</taxon>
        <taxon>Streptophyta</taxon>
        <taxon>Embryophyta</taxon>
        <taxon>Tracheophyta</taxon>
        <taxon>Spermatophyta</taxon>
        <taxon>Magnoliopsida</taxon>
        <taxon>eudicotyledons</taxon>
        <taxon>Gunneridae</taxon>
        <taxon>Pentapetalae</taxon>
        <taxon>rosids</taxon>
        <taxon>fabids</taxon>
        <taxon>Fabales</taxon>
        <taxon>Fabaceae</taxon>
        <taxon>Papilionoideae</taxon>
        <taxon>50 kb inversion clade</taxon>
        <taxon>NPAAA clade</taxon>
        <taxon>indigoferoid/millettioid clade</taxon>
        <taxon>Phaseoleae</taxon>
        <taxon>Mucuna</taxon>
    </lineage>
</organism>
<comment type="caution">
    <text evidence="2">The sequence shown here is derived from an EMBL/GenBank/DDBJ whole genome shotgun (WGS) entry which is preliminary data.</text>
</comment>
<evidence type="ECO:0000259" key="1">
    <source>
        <dbReference type="PROSITE" id="PS50994"/>
    </source>
</evidence>
<dbReference type="AlphaFoldDB" id="A0A371G5W5"/>
<feature type="non-terminal residue" evidence="2">
    <location>
        <position position="1"/>
    </location>
</feature>
<dbReference type="GO" id="GO:0003676">
    <property type="term" value="F:nucleic acid binding"/>
    <property type="evidence" value="ECO:0007669"/>
    <property type="project" value="InterPro"/>
</dbReference>
<evidence type="ECO:0000313" key="2">
    <source>
        <dbReference type="EMBL" id="RDX85942.1"/>
    </source>
</evidence>